<keyword evidence="2" id="KW-0472">Membrane</keyword>
<reference evidence="4" key="1">
    <citation type="submission" date="2022-10" db="EMBL/GenBank/DDBJ databases">
        <title>Genome assembly of Pristionchus species.</title>
        <authorList>
            <person name="Yoshida K."/>
            <person name="Sommer R.J."/>
        </authorList>
    </citation>
    <scope>NUCLEOTIDE SEQUENCE [LARGE SCALE GENOMIC DNA]</scope>
    <source>
        <strain evidence="4">RS5460</strain>
    </source>
</reference>
<proteinExistence type="predicted"/>
<dbReference type="EMBL" id="BTRK01000003">
    <property type="protein sequence ID" value="GMR41560.1"/>
    <property type="molecule type" value="Genomic_DNA"/>
</dbReference>
<evidence type="ECO:0000256" key="2">
    <source>
        <dbReference type="SAM" id="Phobius"/>
    </source>
</evidence>
<feature type="transmembrane region" description="Helical" evidence="2">
    <location>
        <begin position="12"/>
        <end position="36"/>
    </location>
</feature>
<dbReference type="Proteomes" id="UP001328107">
    <property type="component" value="Unassembled WGS sequence"/>
</dbReference>
<feature type="region of interest" description="Disordered" evidence="1">
    <location>
        <begin position="44"/>
        <end position="63"/>
    </location>
</feature>
<accession>A0AAN4ZPT9</accession>
<protein>
    <submittedName>
        <fullName evidence="3">Uncharacterized protein</fullName>
    </submittedName>
</protein>
<evidence type="ECO:0000313" key="4">
    <source>
        <dbReference type="Proteomes" id="UP001328107"/>
    </source>
</evidence>
<keyword evidence="2" id="KW-0812">Transmembrane</keyword>
<feature type="non-terminal residue" evidence="3">
    <location>
        <position position="63"/>
    </location>
</feature>
<feature type="non-terminal residue" evidence="3">
    <location>
        <position position="1"/>
    </location>
</feature>
<evidence type="ECO:0000313" key="3">
    <source>
        <dbReference type="EMBL" id="GMR41560.1"/>
    </source>
</evidence>
<keyword evidence="2" id="KW-1133">Transmembrane helix</keyword>
<evidence type="ECO:0000256" key="1">
    <source>
        <dbReference type="SAM" id="MobiDB-lite"/>
    </source>
</evidence>
<sequence length="63" mass="7042">LIYIALLLPSRIALRLLQFVDNLSLIILFLLLPLLIPSFSASSRDFASTTCSPTHHYSSRSQP</sequence>
<keyword evidence="4" id="KW-1185">Reference proteome</keyword>
<organism evidence="3 4">
    <name type="scientific">Pristionchus mayeri</name>
    <dbReference type="NCBI Taxonomy" id="1317129"/>
    <lineage>
        <taxon>Eukaryota</taxon>
        <taxon>Metazoa</taxon>
        <taxon>Ecdysozoa</taxon>
        <taxon>Nematoda</taxon>
        <taxon>Chromadorea</taxon>
        <taxon>Rhabditida</taxon>
        <taxon>Rhabditina</taxon>
        <taxon>Diplogasteromorpha</taxon>
        <taxon>Diplogasteroidea</taxon>
        <taxon>Neodiplogasteridae</taxon>
        <taxon>Pristionchus</taxon>
    </lineage>
</organism>
<comment type="caution">
    <text evidence="3">The sequence shown here is derived from an EMBL/GenBank/DDBJ whole genome shotgun (WGS) entry which is preliminary data.</text>
</comment>
<dbReference type="AlphaFoldDB" id="A0AAN4ZPT9"/>
<gene>
    <name evidence="3" type="ORF">PMAYCL1PPCAC_11755</name>
</gene>
<name>A0AAN4ZPT9_9BILA</name>